<name>A0A4S2ACW5_9BACE</name>
<accession>A0A4S2ACW5</accession>
<sequence>MIWYYGNEKPDSVKKLHRLGQTQHTVNFNIEELSEGAYKYRWQSVTLELGIFSYPAIVSAIVTERYPPDQMQAVVNNYLDDPDDPAIVGEMRDMQAWRTFAKQVAKDVLNMESV</sequence>
<evidence type="ECO:0000313" key="2">
    <source>
        <dbReference type="Proteomes" id="UP000305751"/>
    </source>
</evidence>
<evidence type="ECO:0000313" key="1">
    <source>
        <dbReference type="EMBL" id="TGX98420.1"/>
    </source>
</evidence>
<gene>
    <name evidence="1" type="ORF">E5356_16830</name>
</gene>
<organism evidence="1 2">
    <name type="scientific">Bacteroides acidifaciens</name>
    <dbReference type="NCBI Taxonomy" id="85831"/>
    <lineage>
        <taxon>Bacteria</taxon>
        <taxon>Pseudomonadati</taxon>
        <taxon>Bacteroidota</taxon>
        <taxon>Bacteroidia</taxon>
        <taxon>Bacteroidales</taxon>
        <taxon>Bacteroidaceae</taxon>
        <taxon>Bacteroides</taxon>
    </lineage>
</organism>
<dbReference type="Proteomes" id="UP000305751">
    <property type="component" value="Unassembled WGS sequence"/>
</dbReference>
<proteinExistence type="predicted"/>
<dbReference type="EMBL" id="SRZA01000074">
    <property type="protein sequence ID" value="TGX98420.1"/>
    <property type="molecule type" value="Genomic_DNA"/>
</dbReference>
<dbReference type="AlphaFoldDB" id="A0A4S2ACW5"/>
<reference evidence="1 2" key="1">
    <citation type="submission" date="2019-04" db="EMBL/GenBank/DDBJ databases">
        <title>Microbes associate with the intestines of laboratory mice.</title>
        <authorList>
            <person name="Navarre W."/>
            <person name="Wong E."/>
            <person name="Huang K."/>
            <person name="Tropini C."/>
            <person name="Ng K."/>
            <person name="Yu B."/>
        </authorList>
    </citation>
    <scope>NUCLEOTIDE SEQUENCE [LARGE SCALE GENOMIC DNA]</scope>
    <source>
        <strain evidence="1 2">NM70_E10</strain>
    </source>
</reference>
<keyword evidence="2" id="KW-1185">Reference proteome</keyword>
<protein>
    <submittedName>
        <fullName evidence="1">Uncharacterized protein</fullName>
    </submittedName>
</protein>
<comment type="caution">
    <text evidence="1">The sequence shown here is derived from an EMBL/GenBank/DDBJ whole genome shotgun (WGS) entry which is preliminary data.</text>
</comment>